<dbReference type="GO" id="GO:0005634">
    <property type="term" value="C:nucleus"/>
    <property type="evidence" value="ECO:0007669"/>
    <property type="project" value="UniProtKB-SubCell"/>
</dbReference>
<accession>A0A0C3WUP9</accession>
<reference evidence="6 8" key="1">
    <citation type="journal article" date="2011" name="Nature">
        <title>The Medicago genome provides insight into the evolution of rhizobial symbioses.</title>
        <authorList>
            <person name="Young N.D."/>
            <person name="Debelle F."/>
            <person name="Oldroyd G.E."/>
            <person name="Geurts R."/>
            <person name="Cannon S.B."/>
            <person name="Udvardi M.K."/>
            <person name="Benedito V.A."/>
            <person name="Mayer K.F."/>
            <person name="Gouzy J."/>
            <person name="Schoof H."/>
            <person name="Van de Peer Y."/>
            <person name="Proost S."/>
            <person name="Cook D.R."/>
            <person name="Meyers B.C."/>
            <person name="Spannagl M."/>
            <person name="Cheung F."/>
            <person name="De Mita S."/>
            <person name="Krishnakumar V."/>
            <person name="Gundlach H."/>
            <person name="Zhou S."/>
            <person name="Mudge J."/>
            <person name="Bharti A.K."/>
            <person name="Murray J.D."/>
            <person name="Naoumkina M.A."/>
            <person name="Rosen B."/>
            <person name="Silverstein K.A."/>
            <person name="Tang H."/>
            <person name="Rombauts S."/>
            <person name="Zhao P.X."/>
            <person name="Zhou P."/>
            <person name="Barbe V."/>
            <person name="Bardou P."/>
            <person name="Bechner M."/>
            <person name="Bellec A."/>
            <person name="Berger A."/>
            <person name="Berges H."/>
            <person name="Bidwell S."/>
            <person name="Bisseling T."/>
            <person name="Choisne N."/>
            <person name="Couloux A."/>
            <person name="Denny R."/>
            <person name="Deshpande S."/>
            <person name="Dai X."/>
            <person name="Doyle J.J."/>
            <person name="Dudez A.M."/>
            <person name="Farmer A.D."/>
            <person name="Fouteau S."/>
            <person name="Franken C."/>
            <person name="Gibelin C."/>
            <person name="Gish J."/>
            <person name="Goldstein S."/>
            <person name="Gonzalez A.J."/>
            <person name="Green P.J."/>
            <person name="Hallab A."/>
            <person name="Hartog M."/>
            <person name="Hua A."/>
            <person name="Humphray S.J."/>
            <person name="Jeong D.H."/>
            <person name="Jing Y."/>
            <person name="Jocker A."/>
            <person name="Kenton S.M."/>
            <person name="Kim D.J."/>
            <person name="Klee K."/>
            <person name="Lai H."/>
            <person name="Lang C."/>
            <person name="Lin S."/>
            <person name="Macmil S.L."/>
            <person name="Magdelenat G."/>
            <person name="Matthews L."/>
            <person name="McCorrison J."/>
            <person name="Monaghan E.L."/>
            <person name="Mun J.H."/>
            <person name="Najar F.Z."/>
            <person name="Nicholson C."/>
            <person name="Noirot C."/>
            <person name="O'Bleness M."/>
            <person name="Paule C.R."/>
            <person name="Poulain J."/>
            <person name="Prion F."/>
            <person name="Qin B."/>
            <person name="Qu C."/>
            <person name="Retzel E.F."/>
            <person name="Riddle C."/>
            <person name="Sallet E."/>
            <person name="Samain S."/>
            <person name="Samson N."/>
            <person name="Sanders I."/>
            <person name="Saurat O."/>
            <person name="Scarpelli C."/>
            <person name="Schiex T."/>
            <person name="Segurens B."/>
            <person name="Severin A.J."/>
            <person name="Sherrier D.J."/>
            <person name="Shi R."/>
            <person name="Sims S."/>
            <person name="Singer S.R."/>
            <person name="Sinharoy S."/>
            <person name="Sterck L."/>
            <person name="Viollet A."/>
            <person name="Wang B.B."/>
            <person name="Wang K."/>
            <person name="Wang M."/>
            <person name="Wang X."/>
            <person name="Warfsmann J."/>
            <person name="Weissenbach J."/>
            <person name="White D.D."/>
            <person name="White J.D."/>
            <person name="Wiley G.B."/>
            <person name="Wincker P."/>
            <person name="Xing Y."/>
            <person name="Yang L."/>
            <person name="Yao Z."/>
            <person name="Ying F."/>
            <person name="Zhai J."/>
            <person name="Zhou L."/>
            <person name="Zuber A."/>
            <person name="Denarie J."/>
            <person name="Dixon R.A."/>
            <person name="May G.D."/>
            <person name="Schwartz D.C."/>
            <person name="Rogers J."/>
            <person name="Quetier F."/>
            <person name="Town C.D."/>
            <person name="Roe B.A."/>
        </authorList>
    </citation>
    <scope>NUCLEOTIDE SEQUENCE [LARGE SCALE GENOMIC DNA]</scope>
    <source>
        <strain evidence="6">A17</strain>
        <strain evidence="7 8">cv. Jemalong A17</strain>
    </source>
</reference>
<keyword evidence="5" id="KW-0539">Nucleus</keyword>
<dbReference type="AlphaFoldDB" id="G7JN80"/>
<dbReference type="eggNOG" id="KOG0851">
    <property type="taxonomic scope" value="Eukaryota"/>
</dbReference>
<dbReference type="EMBL" id="CM001220">
    <property type="protein sequence ID" value="AES87717.2"/>
    <property type="molecule type" value="Genomic_DNA"/>
</dbReference>
<keyword evidence="8" id="KW-1185">Reference proteome</keyword>
<dbReference type="PaxDb" id="3880-AES87717"/>
<name>G7JN80_MEDTR</name>
<proteinExistence type="predicted"/>
<keyword evidence="4" id="KW-0804">Transcription</keyword>
<reference evidence="6 8" key="2">
    <citation type="journal article" date="2014" name="BMC Genomics">
        <title>An improved genome release (version Mt4.0) for the model legume Medicago truncatula.</title>
        <authorList>
            <person name="Tang H."/>
            <person name="Krishnakumar V."/>
            <person name="Bidwell S."/>
            <person name="Rosen B."/>
            <person name="Chan A."/>
            <person name="Zhou S."/>
            <person name="Gentzbittel L."/>
            <person name="Childs K.L."/>
            <person name="Yandell M."/>
            <person name="Gundlach H."/>
            <person name="Mayer K.F."/>
            <person name="Schwartz D.C."/>
            <person name="Town C.D."/>
        </authorList>
    </citation>
    <scope>GENOME REANNOTATION</scope>
    <source>
        <strain evidence="7 8">cv. Jemalong A17</strain>
    </source>
</reference>
<dbReference type="Proteomes" id="UP000002051">
    <property type="component" value="Chromosome 4"/>
</dbReference>
<dbReference type="HOGENOM" id="CLU_089100_0_0_1"/>
<dbReference type="EnsemblPlants" id="AES87717">
    <property type="protein sequence ID" value="AES87717"/>
    <property type="gene ID" value="MTR_4g032560"/>
</dbReference>
<keyword evidence="2" id="KW-0805">Transcription regulation</keyword>
<evidence type="ECO:0000256" key="2">
    <source>
        <dbReference type="ARBA" id="ARBA00023015"/>
    </source>
</evidence>
<comment type="subcellular location">
    <subcellularLocation>
        <location evidence="1">Nucleus</location>
    </subcellularLocation>
</comment>
<evidence type="ECO:0000256" key="1">
    <source>
        <dbReference type="ARBA" id="ARBA00004123"/>
    </source>
</evidence>
<accession>G7JN80</accession>
<evidence type="ECO:0000256" key="5">
    <source>
        <dbReference type="ARBA" id="ARBA00023242"/>
    </source>
</evidence>
<evidence type="ECO:0000313" key="7">
    <source>
        <dbReference type="EnsemblPlants" id="AES87717"/>
    </source>
</evidence>
<protein>
    <recommendedName>
        <fullName evidence="9">TF-B3 domain-containing protein</fullName>
    </recommendedName>
</protein>
<keyword evidence="3" id="KW-0238">DNA-binding</keyword>
<evidence type="ECO:0000313" key="8">
    <source>
        <dbReference type="Proteomes" id="UP000002051"/>
    </source>
</evidence>
<organism evidence="6 8">
    <name type="scientific">Medicago truncatula</name>
    <name type="common">Barrel medic</name>
    <name type="synonym">Medicago tribuloides</name>
    <dbReference type="NCBI Taxonomy" id="3880"/>
    <lineage>
        <taxon>Eukaryota</taxon>
        <taxon>Viridiplantae</taxon>
        <taxon>Streptophyta</taxon>
        <taxon>Embryophyta</taxon>
        <taxon>Tracheophyta</taxon>
        <taxon>Spermatophyta</taxon>
        <taxon>Magnoliopsida</taxon>
        <taxon>eudicotyledons</taxon>
        <taxon>Gunneridae</taxon>
        <taxon>Pentapetalae</taxon>
        <taxon>rosids</taxon>
        <taxon>fabids</taxon>
        <taxon>Fabales</taxon>
        <taxon>Fabaceae</taxon>
        <taxon>Papilionoideae</taxon>
        <taxon>50 kb inversion clade</taxon>
        <taxon>NPAAA clade</taxon>
        <taxon>Hologalegina</taxon>
        <taxon>IRL clade</taxon>
        <taxon>Trifolieae</taxon>
        <taxon>Medicago</taxon>
    </lineage>
</organism>
<reference evidence="7" key="3">
    <citation type="submission" date="2015-04" db="UniProtKB">
        <authorList>
            <consortium name="EnsemblPlants"/>
        </authorList>
    </citation>
    <scope>IDENTIFICATION</scope>
    <source>
        <strain evidence="7">cv. Jemalong A17</strain>
    </source>
</reference>
<evidence type="ECO:0000313" key="6">
    <source>
        <dbReference type="EMBL" id="AES87717.2"/>
    </source>
</evidence>
<dbReference type="InterPro" id="IPR015300">
    <property type="entry name" value="DNA-bd_pseudobarrel_sf"/>
</dbReference>
<dbReference type="Gene3D" id="2.40.330.10">
    <property type="entry name" value="DNA-binding pseudobarrel domain"/>
    <property type="match status" value="1"/>
</dbReference>
<evidence type="ECO:0000256" key="3">
    <source>
        <dbReference type="ARBA" id="ARBA00023125"/>
    </source>
</evidence>
<evidence type="ECO:0008006" key="9">
    <source>
        <dbReference type="Google" id="ProtNLM"/>
    </source>
</evidence>
<dbReference type="GO" id="GO:0003677">
    <property type="term" value="F:DNA binding"/>
    <property type="evidence" value="ECO:0007669"/>
    <property type="project" value="UniProtKB-KW"/>
</dbReference>
<gene>
    <name evidence="6" type="ordered locus">MTR_4g032560</name>
</gene>
<dbReference type="SUPFAM" id="SSF101936">
    <property type="entry name" value="DNA-binding pseudobarrel domain"/>
    <property type="match status" value="2"/>
</dbReference>
<sequence>MADVDFQTLISYHSMTGDDETLKYLFISEIISGGDARNLFGLHVTGPLDPNPLTELDRFVNDLRRKYRTYVVGYDIEHGVVQLPTMFGHDFGDQIGRFATLVDDNNNQFEVLVERNNTGLYLTRGWHALRDFYKIGLGAWVYLFFVGEGRFEITIQNRFRKKVRTPNFSPSLRFEIDRDMLPFLMVDAVPRPYVHDPLKFQFTYEKRLTGDEIDSGWMMLAYGGVCEMILNKDSTSVKLVDDYGNAWLCTVVYGTQTYEHFKIGGGWKRMVDARRIKRGSHVVIGAPIAGSNETLYWKMIR</sequence>
<evidence type="ECO:0000256" key="4">
    <source>
        <dbReference type="ARBA" id="ARBA00023163"/>
    </source>
</evidence>